<dbReference type="InterPro" id="IPR036186">
    <property type="entry name" value="Serpin_sf"/>
</dbReference>
<name>A0ABN8IM44_9NEOP</name>
<dbReference type="Gene3D" id="3.30.497.10">
    <property type="entry name" value="Antithrombin, subunit I, domain 2"/>
    <property type="match status" value="1"/>
</dbReference>
<feature type="signal peptide" evidence="4">
    <location>
        <begin position="1"/>
        <end position="16"/>
    </location>
</feature>
<evidence type="ECO:0000256" key="3">
    <source>
        <dbReference type="RuleBase" id="RU000411"/>
    </source>
</evidence>
<dbReference type="Gene3D" id="2.30.39.10">
    <property type="entry name" value="Alpha-1-antitrypsin, domain 1"/>
    <property type="match status" value="1"/>
</dbReference>
<keyword evidence="4" id="KW-0732">Signal</keyword>
<dbReference type="Pfam" id="PF00079">
    <property type="entry name" value="Serpin"/>
    <property type="match status" value="1"/>
</dbReference>
<evidence type="ECO:0000259" key="5">
    <source>
        <dbReference type="SMART" id="SM00093"/>
    </source>
</evidence>
<feature type="non-terminal residue" evidence="6">
    <location>
        <position position="399"/>
    </location>
</feature>
<evidence type="ECO:0000256" key="2">
    <source>
        <dbReference type="ARBA" id="ARBA00022900"/>
    </source>
</evidence>
<dbReference type="InterPro" id="IPR023796">
    <property type="entry name" value="Serpin_dom"/>
</dbReference>
<dbReference type="SUPFAM" id="SSF56574">
    <property type="entry name" value="Serpins"/>
    <property type="match status" value="1"/>
</dbReference>
<dbReference type="CDD" id="cd19598">
    <property type="entry name" value="serpin77Ba-like_insects"/>
    <property type="match status" value="1"/>
</dbReference>
<proteinExistence type="inferred from homology"/>
<dbReference type="Proteomes" id="UP000837857">
    <property type="component" value="Chromosome 25"/>
</dbReference>
<organism evidence="6 7">
    <name type="scientific">Iphiclides podalirius</name>
    <name type="common">scarce swallowtail</name>
    <dbReference type="NCBI Taxonomy" id="110791"/>
    <lineage>
        <taxon>Eukaryota</taxon>
        <taxon>Metazoa</taxon>
        <taxon>Ecdysozoa</taxon>
        <taxon>Arthropoda</taxon>
        <taxon>Hexapoda</taxon>
        <taxon>Insecta</taxon>
        <taxon>Pterygota</taxon>
        <taxon>Neoptera</taxon>
        <taxon>Endopterygota</taxon>
        <taxon>Lepidoptera</taxon>
        <taxon>Glossata</taxon>
        <taxon>Ditrysia</taxon>
        <taxon>Papilionoidea</taxon>
        <taxon>Papilionidae</taxon>
        <taxon>Papilioninae</taxon>
        <taxon>Iphiclides</taxon>
    </lineage>
</organism>
<feature type="domain" description="Serpin" evidence="5">
    <location>
        <begin position="39"/>
        <end position="396"/>
    </location>
</feature>
<dbReference type="SMART" id="SM00093">
    <property type="entry name" value="SERPIN"/>
    <property type="match status" value="1"/>
</dbReference>
<dbReference type="InterPro" id="IPR042185">
    <property type="entry name" value="Serpin_sf_2"/>
</dbReference>
<dbReference type="InterPro" id="IPR000215">
    <property type="entry name" value="Serpin_fam"/>
</dbReference>
<dbReference type="EMBL" id="OW152837">
    <property type="protein sequence ID" value="CAH2058430.1"/>
    <property type="molecule type" value="Genomic_DNA"/>
</dbReference>
<evidence type="ECO:0000313" key="7">
    <source>
        <dbReference type="Proteomes" id="UP000837857"/>
    </source>
</evidence>
<keyword evidence="2" id="KW-0722">Serine protease inhibitor</keyword>
<dbReference type="PANTHER" id="PTHR11461:SF367">
    <property type="entry name" value="GH21475P-RELATED"/>
    <property type="match status" value="1"/>
</dbReference>
<keyword evidence="7" id="KW-1185">Reference proteome</keyword>
<evidence type="ECO:0000313" key="6">
    <source>
        <dbReference type="EMBL" id="CAH2058430.1"/>
    </source>
</evidence>
<gene>
    <name evidence="6" type="ORF">IPOD504_LOCUS10587</name>
</gene>
<sequence>MIRSLLYFNLCFVVLGHSYPCSNESALNVHKRPIYEFSLRILDRVSQQTGGHFVFSPTSSWMQLTTLAEGARGGTWAEIWKVTGQQRKRCFRQKMRSIFNLMSDELKLLSRRCSVLAVDRLYNVKDPFRQEAERLDGVRVLSLDFGHPESAAAETNDVIDSYMDGAITEAVYPDDFKLAVMLLTDTTYFRSDWKYPFNRAYTTPQPFYSEQGIKVGEVNMMSQVAYFHLAEVPLLNAKVLEIPCSADERVSMLVFVPTYGLVSDIFYSLTAVRLATVFNMYKQLGLRLVNVKLPRFKIITEMDTLPELVYDMGAKGIFYPHLADLSGISDYGVHASLMSQIADIEVIEEGVTARSFAEFLVSDNETVDFTADRPFAFMIVDRKTELILFAGSYNAPALY</sequence>
<comment type="similarity">
    <text evidence="3">Belongs to the serpin family.</text>
</comment>
<evidence type="ECO:0000256" key="1">
    <source>
        <dbReference type="ARBA" id="ARBA00022690"/>
    </source>
</evidence>
<keyword evidence="1" id="KW-0646">Protease inhibitor</keyword>
<dbReference type="InterPro" id="IPR042178">
    <property type="entry name" value="Serpin_sf_1"/>
</dbReference>
<dbReference type="PANTHER" id="PTHR11461">
    <property type="entry name" value="SERINE PROTEASE INHIBITOR, SERPIN"/>
    <property type="match status" value="1"/>
</dbReference>
<protein>
    <recommendedName>
        <fullName evidence="5">Serpin domain-containing protein</fullName>
    </recommendedName>
</protein>
<evidence type="ECO:0000256" key="4">
    <source>
        <dbReference type="SAM" id="SignalP"/>
    </source>
</evidence>
<reference evidence="6" key="1">
    <citation type="submission" date="2022-03" db="EMBL/GenBank/DDBJ databases">
        <authorList>
            <person name="Martin H S."/>
        </authorList>
    </citation>
    <scope>NUCLEOTIDE SEQUENCE</scope>
</reference>
<feature type="chain" id="PRO_5045630149" description="Serpin domain-containing protein" evidence="4">
    <location>
        <begin position="17"/>
        <end position="399"/>
    </location>
</feature>
<accession>A0ABN8IM44</accession>